<sequence>MTRWTEFLAAYSYTLLYRPGKQLGHADALSRCPLPETDTAPVPSLSVLSIADSGFPLSAADVAAHTKADPILSQVSSWVLRGWPTDKVAEGFQPFKHRQAEISLHGGCLIWGDRVLIPTALRPLVLDLLHKDHPGIARMKALARSYVWWPLLDTEIAAHVGRCTTCQLSRPNPPAGPAREWEAPRGPWSRLHIDFAGPFHGQNFLVVVDAYSRWVELVLMGSTTAESTVRALQKMFATHGLPDVVVSDNGPQFTSTAFQEFLAEQGIRHAPIAPYHPASNGRAERAVRSAKEALSRMDRGDWQARVAAYLLSQHSTPCPTTNKSPAELLMGR</sequence>
<dbReference type="InterPro" id="IPR036397">
    <property type="entry name" value="RNaseH_sf"/>
</dbReference>
<evidence type="ECO:0000256" key="1">
    <source>
        <dbReference type="ARBA" id="ARBA00039658"/>
    </source>
</evidence>
<dbReference type="PANTHER" id="PTHR37984:SF12">
    <property type="entry name" value="RIBONUCLEASE H"/>
    <property type="match status" value="1"/>
</dbReference>
<evidence type="ECO:0000259" key="2">
    <source>
        <dbReference type="PROSITE" id="PS50994"/>
    </source>
</evidence>
<dbReference type="FunFam" id="1.10.340.70:FF:000003">
    <property type="entry name" value="Protein CBG25708"/>
    <property type="match status" value="1"/>
</dbReference>
<dbReference type="Pfam" id="PF00665">
    <property type="entry name" value="rve"/>
    <property type="match status" value="1"/>
</dbReference>
<reference evidence="4" key="1">
    <citation type="submission" date="2025-08" db="UniProtKB">
        <authorList>
            <consortium name="RefSeq"/>
        </authorList>
    </citation>
    <scope>IDENTIFICATION</scope>
</reference>
<dbReference type="RefSeq" id="XP_013907952.1">
    <property type="nucleotide sequence ID" value="XM_014052477.1"/>
</dbReference>
<evidence type="ECO:0000313" key="3">
    <source>
        <dbReference type="Proteomes" id="UP000504617"/>
    </source>
</evidence>
<organism evidence="3 4">
    <name type="scientific">Thamnophis sirtalis</name>
    <dbReference type="NCBI Taxonomy" id="35019"/>
    <lineage>
        <taxon>Eukaryota</taxon>
        <taxon>Metazoa</taxon>
        <taxon>Chordata</taxon>
        <taxon>Craniata</taxon>
        <taxon>Vertebrata</taxon>
        <taxon>Euteleostomi</taxon>
        <taxon>Lepidosauria</taxon>
        <taxon>Squamata</taxon>
        <taxon>Bifurcata</taxon>
        <taxon>Unidentata</taxon>
        <taxon>Episquamata</taxon>
        <taxon>Toxicofera</taxon>
        <taxon>Serpentes</taxon>
        <taxon>Colubroidea</taxon>
        <taxon>Colubridae</taxon>
        <taxon>Natricinae</taxon>
        <taxon>Thamnophis</taxon>
    </lineage>
</organism>
<dbReference type="InterPro" id="IPR041588">
    <property type="entry name" value="Integrase_H2C2"/>
</dbReference>
<dbReference type="OrthoDB" id="9043430at2759"/>
<dbReference type="InterPro" id="IPR012337">
    <property type="entry name" value="RNaseH-like_sf"/>
</dbReference>
<name>A0A6I9X298_9SAUR</name>
<dbReference type="KEGG" id="tsr:106538082"/>
<keyword evidence="3" id="KW-1185">Reference proteome</keyword>
<accession>A0A6I9X298</accession>
<feature type="domain" description="Integrase catalytic" evidence="2">
    <location>
        <begin position="183"/>
        <end position="332"/>
    </location>
</feature>
<dbReference type="Gene3D" id="1.10.340.70">
    <property type="match status" value="1"/>
</dbReference>
<dbReference type="PANTHER" id="PTHR37984">
    <property type="entry name" value="PROTEIN CBG26694"/>
    <property type="match status" value="1"/>
</dbReference>
<dbReference type="FunFam" id="3.30.420.10:FF:000063">
    <property type="entry name" value="Retrovirus-related Pol polyprotein from transposon 297-like Protein"/>
    <property type="match status" value="1"/>
</dbReference>
<protein>
    <recommendedName>
        <fullName evidence="1">Gypsy retrotransposon integrase-like protein 1</fullName>
    </recommendedName>
</protein>
<evidence type="ECO:0000313" key="4">
    <source>
        <dbReference type="RefSeq" id="XP_013907952.1"/>
    </source>
</evidence>
<dbReference type="Proteomes" id="UP000504617">
    <property type="component" value="Unplaced"/>
</dbReference>
<dbReference type="SUPFAM" id="SSF53098">
    <property type="entry name" value="Ribonuclease H-like"/>
    <property type="match status" value="1"/>
</dbReference>
<dbReference type="AlphaFoldDB" id="A0A6I9X298"/>
<dbReference type="Pfam" id="PF17921">
    <property type="entry name" value="Integrase_H2C2"/>
    <property type="match status" value="1"/>
</dbReference>
<gene>
    <name evidence="4" type="primary">LOC106538082</name>
</gene>
<feature type="non-terminal residue" evidence="4">
    <location>
        <position position="332"/>
    </location>
</feature>
<dbReference type="GeneID" id="106538082"/>
<dbReference type="InterPro" id="IPR050951">
    <property type="entry name" value="Retrovirus_Pol_polyprotein"/>
</dbReference>
<dbReference type="GO" id="GO:0015074">
    <property type="term" value="P:DNA integration"/>
    <property type="evidence" value="ECO:0007669"/>
    <property type="project" value="InterPro"/>
</dbReference>
<dbReference type="PROSITE" id="PS50994">
    <property type="entry name" value="INTEGRASE"/>
    <property type="match status" value="1"/>
</dbReference>
<proteinExistence type="predicted"/>
<dbReference type="InterPro" id="IPR001584">
    <property type="entry name" value="Integrase_cat-core"/>
</dbReference>
<dbReference type="Gene3D" id="3.30.420.10">
    <property type="entry name" value="Ribonuclease H-like superfamily/Ribonuclease H"/>
    <property type="match status" value="1"/>
</dbReference>
<dbReference type="GO" id="GO:0003676">
    <property type="term" value="F:nucleic acid binding"/>
    <property type="evidence" value="ECO:0007669"/>
    <property type="project" value="InterPro"/>
</dbReference>